<proteinExistence type="predicted"/>
<protein>
    <submittedName>
        <fullName evidence="1">Uncharacterized protein</fullName>
    </submittedName>
</protein>
<accession>A0ACC2SAM1</accession>
<gene>
    <name evidence="1" type="ORF">DSO57_1002029</name>
</gene>
<sequence>MVHTRNSKIYQYFPSSSEGISCIVCRYRYKRDTPMSTLQKHLQAKHCFSVRRPLSQEALVLAMNDASATKLEESIVDWLYCEHLPVSAI</sequence>
<dbReference type="Proteomes" id="UP001165960">
    <property type="component" value="Unassembled WGS sequence"/>
</dbReference>
<evidence type="ECO:0000313" key="2">
    <source>
        <dbReference type="Proteomes" id="UP001165960"/>
    </source>
</evidence>
<dbReference type="EMBL" id="QTSX02005684">
    <property type="protein sequence ID" value="KAJ9059452.1"/>
    <property type="molecule type" value="Genomic_DNA"/>
</dbReference>
<organism evidence="1 2">
    <name type="scientific">Entomophthora muscae</name>
    <dbReference type="NCBI Taxonomy" id="34485"/>
    <lineage>
        <taxon>Eukaryota</taxon>
        <taxon>Fungi</taxon>
        <taxon>Fungi incertae sedis</taxon>
        <taxon>Zoopagomycota</taxon>
        <taxon>Entomophthoromycotina</taxon>
        <taxon>Entomophthoromycetes</taxon>
        <taxon>Entomophthorales</taxon>
        <taxon>Entomophthoraceae</taxon>
        <taxon>Entomophthora</taxon>
    </lineage>
</organism>
<reference evidence="1" key="1">
    <citation type="submission" date="2022-04" db="EMBL/GenBank/DDBJ databases">
        <title>Genome of the entomopathogenic fungus Entomophthora muscae.</title>
        <authorList>
            <person name="Elya C."/>
            <person name="Lovett B.R."/>
            <person name="Lee E."/>
            <person name="Macias A.M."/>
            <person name="Hajek A.E."/>
            <person name="De Bivort B.L."/>
            <person name="Kasson M.T."/>
            <person name="De Fine Licht H.H."/>
            <person name="Stajich J.E."/>
        </authorList>
    </citation>
    <scope>NUCLEOTIDE SEQUENCE</scope>
    <source>
        <strain evidence="1">Berkeley</strain>
    </source>
</reference>
<keyword evidence="2" id="KW-1185">Reference proteome</keyword>
<evidence type="ECO:0000313" key="1">
    <source>
        <dbReference type="EMBL" id="KAJ9059452.1"/>
    </source>
</evidence>
<name>A0ACC2SAM1_9FUNG</name>
<comment type="caution">
    <text evidence="1">The sequence shown here is derived from an EMBL/GenBank/DDBJ whole genome shotgun (WGS) entry which is preliminary data.</text>
</comment>